<evidence type="ECO:0008006" key="3">
    <source>
        <dbReference type="Google" id="ProtNLM"/>
    </source>
</evidence>
<evidence type="ECO:0000313" key="2">
    <source>
        <dbReference type="Proteomes" id="UP000826550"/>
    </source>
</evidence>
<dbReference type="NCBIfam" id="TIGR01637">
    <property type="entry name" value="phage_arpU"/>
    <property type="match status" value="1"/>
</dbReference>
<dbReference type="EMBL" id="CP048268">
    <property type="protein sequence ID" value="QYN53069.1"/>
    <property type="molecule type" value="Genomic_DNA"/>
</dbReference>
<sequence length="164" mass="19125">MGNVDFYMIDIDQYQTAEKVRKFFKYNFPQYLVRAGYHRTDLSSPQLDITGISAHGGNSAEHKMASIFEAQDKCKAIYHAIDACFDSSRQPFRTILKSLYIDELENWKVADKVQYSDSRYDDLKRYALCQFADTIDTFKIYYDVNFPELKVFKKSDESRGKVGD</sequence>
<keyword evidence="2" id="KW-1185">Reference proteome</keyword>
<protein>
    <recommendedName>
        <fullName evidence="3">Phage transcriptional regulator, ArpU family</fullName>
    </recommendedName>
</protein>
<proteinExistence type="predicted"/>
<reference evidence="1 2" key="1">
    <citation type="submission" date="2020-01" db="EMBL/GenBank/DDBJ databases">
        <title>Vast differences in strain-level diversity in the gut microbiota of two closely related honey bee species.</title>
        <authorList>
            <person name="Ellegaard K.M."/>
            <person name="Suenami S."/>
            <person name="Miyazaki R."/>
            <person name="Engel P."/>
        </authorList>
    </citation>
    <scope>NUCLEOTIDE SEQUENCE [LARGE SCALE GENOMIC DNA]</scope>
    <source>
        <strain evidence="1 2">ESL0416</strain>
    </source>
</reference>
<gene>
    <name evidence="1" type="ORF">GYM71_06390</name>
</gene>
<accession>A0ABX8W746</accession>
<evidence type="ECO:0000313" key="1">
    <source>
        <dbReference type="EMBL" id="QYN53069.1"/>
    </source>
</evidence>
<dbReference type="RefSeq" id="WP_220219869.1">
    <property type="nucleotide sequence ID" value="NZ_CP048268.1"/>
</dbReference>
<dbReference type="Proteomes" id="UP000826550">
    <property type="component" value="Chromosome"/>
</dbReference>
<name>A0ABX8W746_9LACO</name>
<organism evidence="1 2">
    <name type="scientific">Lactobacillus panisapium</name>
    <dbReference type="NCBI Taxonomy" id="2012495"/>
    <lineage>
        <taxon>Bacteria</taxon>
        <taxon>Bacillati</taxon>
        <taxon>Bacillota</taxon>
        <taxon>Bacilli</taxon>
        <taxon>Lactobacillales</taxon>
        <taxon>Lactobacillaceae</taxon>
        <taxon>Lactobacillus</taxon>
    </lineage>
</organism>
<dbReference type="InterPro" id="IPR006524">
    <property type="entry name" value="ArpU-like"/>
</dbReference>